<name>A0A261VFK1_9BORD</name>
<protein>
    <submittedName>
        <fullName evidence="2">Competence protein TfoX</fullName>
    </submittedName>
</protein>
<feature type="domain" description="TfoX N-terminal" evidence="1">
    <location>
        <begin position="30"/>
        <end position="114"/>
    </location>
</feature>
<reference evidence="3" key="1">
    <citation type="submission" date="2017-05" db="EMBL/GenBank/DDBJ databases">
        <title>Complete and WGS of Bordetella genogroups.</title>
        <authorList>
            <person name="Spilker T."/>
            <person name="Lipuma J."/>
        </authorList>
    </citation>
    <scope>NUCLEOTIDE SEQUENCE [LARGE SCALE GENOMIC DNA]</scope>
    <source>
        <strain evidence="3">AU8256</strain>
    </source>
</reference>
<dbReference type="Pfam" id="PF04993">
    <property type="entry name" value="TfoX_N"/>
    <property type="match status" value="1"/>
</dbReference>
<evidence type="ECO:0000259" key="1">
    <source>
        <dbReference type="Pfam" id="PF04993"/>
    </source>
</evidence>
<dbReference type="AlphaFoldDB" id="A0A261VFK1"/>
<dbReference type="InterPro" id="IPR007076">
    <property type="entry name" value="TfoX_N"/>
</dbReference>
<sequence>MIGLSPPHACRPMPVEHSPSLIAALRAAAEPHGEVDERLMFGCHCILLNGKICFGVREDDLLVRLPPDTHETVAESPAVRELDPRGGMRGYFWVEPAGYATRAQWEHWVAAALAYNPLAKASPRRNRQRALGR</sequence>
<accession>A0A261VFK1</accession>
<evidence type="ECO:0000313" key="3">
    <source>
        <dbReference type="Proteomes" id="UP000215633"/>
    </source>
</evidence>
<organism evidence="2 3">
    <name type="scientific">Bordetella genomosp. 2</name>
    <dbReference type="NCBI Taxonomy" id="1983456"/>
    <lineage>
        <taxon>Bacteria</taxon>
        <taxon>Pseudomonadati</taxon>
        <taxon>Pseudomonadota</taxon>
        <taxon>Betaproteobacteria</taxon>
        <taxon>Burkholderiales</taxon>
        <taxon>Alcaligenaceae</taxon>
        <taxon>Bordetella</taxon>
    </lineage>
</organism>
<gene>
    <name evidence="2" type="ORF">CAL24_20180</name>
</gene>
<comment type="caution">
    <text evidence="2">The sequence shown here is derived from an EMBL/GenBank/DDBJ whole genome shotgun (WGS) entry which is preliminary data.</text>
</comment>
<keyword evidence="3" id="KW-1185">Reference proteome</keyword>
<dbReference type="SUPFAM" id="SSF159894">
    <property type="entry name" value="YgaC/TfoX-N like"/>
    <property type="match status" value="1"/>
</dbReference>
<evidence type="ECO:0000313" key="2">
    <source>
        <dbReference type="EMBL" id="OZI72607.1"/>
    </source>
</evidence>
<dbReference type="EMBL" id="NEVT01000008">
    <property type="protein sequence ID" value="OZI72607.1"/>
    <property type="molecule type" value="Genomic_DNA"/>
</dbReference>
<proteinExistence type="predicted"/>
<dbReference type="Gene3D" id="3.30.1460.30">
    <property type="entry name" value="YgaC/TfoX-N like chaperone"/>
    <property type="match status" value="1"/>
</dbReference>
<dbReference type="Proteomes" id="UP000215633">
    <property type="component" value="Unassembled WGS sequence"/>
</dbReference>